<organism evidence="1 2">
    <name type="scientific">Rhabditophanes sp. KR3021</name>
    <dbReference type="NCBI Taxonomy" id="114890"/>
    <lineage>
        <taxon>Eukaryota</taxon>
        <taxon>Metazoa</taxon>
        <taxon>Ecdysozoa</taxon>
        <taxon>Nematoda</taxon>
        <taxon>Chromadorea</taxon>
        <taxon>Rhabditida</taxon>
        <taxon>Tylenchina</taxon>
        <taxon>Panagrolaimomorpha</taxon>
        <taxon>Strongyloidoidea</taxon>
        <taxon>Alloionematidae</taxon>
        <taxon>Rhabditophanes</taxon>
    </lineage>
</organism>
<name>A0AC35TH65_9BILA</name>
<dbReference type="WBParaSite" id="RSKR_0000046416.1">
    <property type="protein sequence ID" value="RSKR_0000046416.1"/>
    <property type="gene ID" value="RSKR_0000046416"/>
</dbReference>
<evidence type="ECO:0000313" key="1">
    <source>
        <dbReference type="Proteomes" id="UP000095286"/>
    </source>
</evidence>
<reference evidence="2" key="1">
    <citation type="submission" date="2016-11" db="UniProtKB">
        <authorList>
            <consortium name="WormBaseParasite"/>
        </authorList>
    </citation>
    <scope>IDENTIFICATION</scope>
    <source>
        <strain evidence="2">KR3021</strain>
    </source>
</reference>
<protein>
    <submittedName>
        <fullName evidence="2">Uncharacterized protein</fullName>
    </submittedName>
</protein>
<dbReference type="Proteomes" id="UP000095286">
    <property type="component" value="Unplaced"/>
</dbReference>
<evidence type="ECO:0000313" key="2">
    <source>
        <dbReference type="WBParaSite" id="RSKR_0000046416.1"/>
    </source>
</evidence>
<sequence>MLNWPDFCSPFSVARVVQFFRKNRSWYIGEKYKNSYKKIDVMKSILKLRKMQAYMVRFHVHYNCIRLIQYWLDENAIPEPPALLKFMADVIPKLEDKIVIKESLWKNRSWHIGEKYKNSYKKIDVMRSILKLRKMQAYMVRFHVHYNCIRLIQYWLDENAIPEPPALLKFMADVIPKLEDKIGHNLNTFDKQ</sequence>
<proteinExistence type="predicted"/>
<accession>A0AC35TH65</accession>